<dbReference type="SUPFAM" id="SSF57701">
    <property type="entry name" value="Zn2/Cys6 DNA-binding domain"/>
    <property type="match status" value="1"/>
</dbReference>
<dbReference type="GO" id="GO:0000981">
    <property type="term" value="F:DNA-binding transcription factor activity, RNA polymerase II-specific"/>
    <property type="evidence" value="ECO:0007669"/>
    <property type="project" value="InterPro"/>
</dbReference>
<dbReference type="CDD" id="cd12148">
    <property type="entry name" value="fungal_TF_MHR"/>
    <property type="match status" value="1"/>
</dbReference>
<keyword evidence="2" id="KW-0539">Nucleus</keyword>
<protein>
    <recommendedName>
        <fullName evidence="4">Zn(2)-C6 fungal-type domain-containing protein</fullName>
    </recommendedName>
</protein>
<accession>A0A8E2JNN6</accession>
<evidence type="ECO:0000313" key="5">
    <source>
        <dbReference type="EMBL" id="OCL03858.1"/>
    </source>
</evidence>
<gene>
    <name evidence="5" type="ORF">AOQ84DRAFT_442453</name>
</gene>
<dbReference type="PANTHER" id="PTHR31001">
    <property type="entry name" value="UNCHARACTERIZED TRANSCRIPTIONAL REGULATORY PROTEIN"/>
    <property type="match status" value="1"/>
</dbReference>
<organism evidence="5 6">
    <name type="scientific">Glonium stellatum</name>
    <dbReference type="NCBI Taxonomy" id="574774"/>
    <lineage>
        <taxon>Eukaryota</taxon>
        <taxon>Fungi</taxon>
        <taxon>Dikarya</taxon>
        <taxon>Ascomycota</taxon>
        <taxon>Pezizomycotina</taxon>
        <taxon>Dothideomycetes</taxon>
        <taxon>Pleosporomycetidae</taxon>
        <taxon>Gloniales</taxon>
        <taxon>Gloniaceae</taxon>
        <taxon>Glonium</taxon>
    </lineage>
</organism>
<evidence type="ECO:0000259" key="4">
    <source>
        <dbReference type="PROSITE" id="PS50048"/>
    </source>
</evidence>
<feature type="region of interest" description="Disordered" evidence="3">
    <location>
        <begin position="51"/>
        <end position="71"/>
    </location>
</feature>
<dbReference type="SMART" id="SM00066">
    <property type="entry name" value="GAL4"/>
    <property type="match status" value="1"/>
</dbReference>
<dbReference type="AlphaFoldDB" id="A0A8E2JNN6"/>
<reference evidence="5 6" key="1">
    <citation type="journal article" date="2016" name="Nat. Commun.">
        <title>Ectomycorrhizal ecology is imprinted in the genome of the dominant symbiotic fungus Cenococcum geophilum.</title>
        <authorList>
            <consortium name="DOE Joint Genome Institute"/>
            <person name="Peter M."/>
            <person name="Kohler A."/>
            <person name="Ohm R.A."/>
            <person name="Kuo A."/>
            <person name="Krutzmann J."/>
            <person name="Morin E."/>
            <person name="Arend M."/>
            <person name="Barry K.W."/>
            <person name="Binder M."/>
            <person name="Choi C."/>
            <person name="Clum A."/>
            <person name="Copeland A."/>
            <person name="Grisel N."/>
            <person name="Haridas S."/>
            <person name="Kipfer T."/>
            <person name="LaButti K."/>
            <person name="Lindquist E."/>
            <person name="Lipzen A."/>
            <person name="Maire R."/>
            <person name="Meier B."/>
            <person name="Mihaltcheva S."/>
            <person name="Molinier V."/>
            <person name="Murat C."/>
            <person name="Poggeler S."/>
            <person name="Quandt C.A."/>
            <person name="Sperisen C."/>
            <person name="Tritt A."/>
            <person name="Tisserant E."/>
            <person name="Crous P.W."/>
            <person name="Henrissat B."/>
            <person name="Nehls U."/>
            <person name="Egli S."/>
            <person name="Spatafora J.W."/>
            <person name="Grigoriev I.V."/>
            <person name="Martin F.M."/>
        </authorList>
    </citation>
    <scope>NUCLEOTIDE SEQUENCE [LARGE SCALE GENOMIC DNA]</scope>
    <source>
        <strain evidence="5 6">CBS 207.34</strain>
    </source>
</reference>
<dbReference type="InterPro" id="IPR050613">
    <property type="entry name" value="Sec_Metabolite_Reg"/>
</dbReference>
<dbReference type="GO" id="GO:0005634">
    <property type="term" value="C:nucleus"/>
    <property type="evidence" value="ECO:0007669"/>
    <property type="project" value="UniProtKB-SubCell"/>
</dbReference>
<dbReference type="PANTHER" id="PTHR31001:SF84">
    <property type="entry name" value="FUNGAL SPECIFIC TRANSCRIPTION FACTOR"/>
    <property type="match status" value="1"/>
</dbReference>
<sequence length="549" mass="61939">MNERRSNGDPGHSVASCTECQRRKQKCSREWPCNHCSARKVPHLCQFASKSVANSDSPNDNIQDPRRYKRRNSEIERNLPVYHEPLETCSEAELQAWGYMSGYRQFNFECVVPNVESVLHNIPPRSLTGKGITLCLSPMVQRKLEFELAESSQSLTERYHRAAQKLSGSFAPASWLKSEILFVESWHALGMAIREAQELANLYPLQVHRQMSVLLSRPLIIDHSSCSFQLPNLRLDDSNLHPGLPSPFTHMALQGQLARILSNEFRESDSNLPPEQVANIQKKVQDWIASLPPIYSIMKPDTSWDDEHQYVVLQRYQIHAVAYMIKLHPLKPYLTKRADLNVPGIPENFRVAGIDCCLKLLSVSRQLFDLEFPLNAKFHMAVFCIFDTAAILCSAIIHDSRGCLPQRSDVLKAIIVALDILQQLSHTTKTGEMSYSFLSKLVTALPLSQEERSLSDSKPPKRAKTNIPSLDSELISGLSSGKNVITLPTFPAVEEDEVAASTSKEEDWQLTSDPFFQKPDFDDSFGVDLGGMEQMWDWGALNLDLSSLD</sequence>
<dbReference type="GO" id="GO:0008270">
    <property type="term" value="F:zinc ion binding"/>
    <property type="evidence" value="ECO:0007669"/>
    <property type="project" value="InterPro"/>
</dbReference>
<dbReference type="OrthoDB" id="5344325at2759"/>
<dbReference type="EMBL" id="KV750668">
    <property type="protein sequence ID" value="OCL03858.1"/>
    <property type="molecule type" value="Genomic_DNA"/>
</dbReference>
<dbReference type="CDD" id="cd00067">
    <property type="entry name" value="GAL4"/>
    <property type="match status" value="1"/>
</dbReference>
<evidence type="ECO:0000256" key="1">
    <source>
        <dbReference type="ARBA" id="ARBA00004123"/>
    </source>
</evidence>
<proteinExistence type="predicted"/>
<dbReference type="PROSITE" id="PS50048">
    <property type="entry name" value="ZN2_CY6_FUNGAL_2"/>
    <property type="match status" value="1"/>
</dbReference>
<keyword evidence="6" id="KW-1185">Reference proteome</keyword>
<feature type="domain" description="Zn(2)-C6 fungal-type" evidence="4">
    <location>
        <begin position="16"/>
        <end position="47"/>
    </location>
</feature>
<evidence type="ECO:0000256" key="2">
    <source>
        <dbReference type="ARBA" id="ARBA00023242"/>
    </source>
</evidence>
<dbReference type="InterPro" id="IPR036864">
    <property type="entry name" value="Zn2-C6_fun-type_DNA-bd_sf"/>
</dbReference>
<dbReference type="InterPro" id="IPR001138">
    <property type="entry name" value="Zn2Cys6_DnaBD"/>
</dbReference>
<dbReference type="Proteomes" id="UP000250140">
    <property type="component" value="Unassembled WGS sequence"/>
</dbReference>
<name>A0A8E2JNN6_9PEZI</name>
<comment type="subcellular location">
    <subcellularLocation>
        <location evidence="1">Nucleus</location>
    </subcellularLocation>
</comment>
<feature type="compositionally biased region" description="Polar residues" evidence="3">
    <location>
        <begin position="51"/>
        <end position="62"/>
    </location>
</feature>
<evidence type="ECO:0000256" key="3">
    <source>
        <dbReference type="SAM" id="MobiDB-lite"/>
    </source>
</evidence>
<evidence type="ECO:0000313" key="6">
    <source>
        <dbReference type="Proteomes" id="UP000250140"/>
    </source>
</evidence>
<dbReference type="Gene3D" id="4.10.240.10">
    <property type="entry name" value="Zn(2)-C6 fungal-type DNA-binding domain"/>
    <property type="match status" value="1"/>
</dbReference>